<dbReference type="GO" id="GO:0001216">
    <property type="term" value="F:DNA-binding transcription activator activity"/>
    <property type="evidence" value="ECO:0007669"/>
    <property type="project" value="InterPro"/>
</dbReference>
<dbReference type="PROSITE" id="PS50044">
    <property type="entry name" value="SIGMA54_3"/>
    <property type="match status" value="1"/>
</dbReference>
<reference evidence="12 13" key="1">
    <citation type="submission" date="2017-10" db="EMBL/GenBank/DDBJ databases">
        <title>Novel microbial diversity and functional potential in the marine mammal oral microbiome.</title>
        <authorList>
            <person name="Dudek N.K."/>
            <person name="Sun C.L."/>
            <person name="Burstein D."/>
            <person name="Kantor R.S."/>
            <person name="Aliaga Goltsman D.S."/>
            <person name="Bik E.M."/>
            <person name="Thomas B.C."/>
            <person name="Banfield J.F."/>
            <person name="Relman D.A."/>
        </authorList>
    </citation>
    <scope>NUCLEOTIDE SEQUENCE [LARGE SCALE GENOMIC DNA]</scope>
    <source>
        <strain evidence="12">DOLJORAL78_47_16</strain>
    </source>
</reference>
<proteinExistence type="inferred from homology"/>
<sequence length="757" mass="87315">MNIDARINLNLSQRLVMTPMLQQAIKLLQMSRLELVETVKQEMLENPILEEIEESSELSLDRQDDFAKNPEKQSGDEETAALQADAQSTPQESSVNWEEYFDDNPSSLGYQGEYEPDDGNQAFDNLLTKPQSLSEYVSWQLQMSQVPERSRKIGEFLIGQIHDDGYLKIEENNEEFSSLSIYDPKTSIEQLQAYRNVVVEALSKKINSELERNYVSSHLSLSGAQRVLANVLLQEYYDDLNSGQYTEIIAKLQSLTLEDIEIIAKFIREVPVKNFEELIGIPEADISQGIHHITEMCRTLPQLIEHHSNVLLKDNYITKLEKLDMLPEGLYLLEYLLSKLTAGEVAYIAYKSDADKAAKHEKDIHAYLELLRQSYAHIEHLRSRKYFLIQLYTVGLGLIGEKFSTDSPLRYQKLFLKILNVTEHDVFTIANIFSTLRQEFYRHEIPVEPQEVEQTLQHIHTFMPFGVGARDLKECLTIQARNLDLTDTSIEPLINHMLYELQLHRYDDIAAQFDMSVEDVELAQQIIFNMSPKPGADFVSERPEYIIPDIYVYRVDGEYEVVLNEDDLPNLRINPAYKKIMSGTEADVPNSTRQYVDQKLRSAMWFIRSVEQRKRTIYKVGKSLVKFQHEFLEYGVSHLKPLVLRDVADDIAMHESTISRVTTNKYIHTPQGVFELKFFFHSGLESSTGDDVSSIAIKERIKQMIDEEDSTRPLSDKAIEKNMKEAGIAIARRTIAKYREDLNIPSSIQRKRKKMST</sequence>
<dbReference type="GO" id="GO:0016779">
    <property type="term" value="F:nucleotidyltransferase activity"/>
    <property type="evidence" value="ECO:0007669"/>
    <property type="project" value="UniProtKB-KW"/>
</dbReference>
<dbReference type="GO" id="GO:0006352">
    <property type="term" value="P:DNA-templated transcription initiation"/>
    <property type="evidence" value="ECO:0007669"/>
    <property type="project" value="InterPro"/>
</dbReference>
<dbReference type="PANTHER" id="PTHR32248:SF4">
    <property type="entry name" value="RNA POLYMERASE SIGMA-54 FACTOR"/>
    <property type="match status" value="1"/>
</dbReference>
<dbReference type="Pfam" id="PF04552">
    <property type="entry name" value="Sigma54_DBD"/>
    <property type="match status" value="1"/>
</dbReference>
<dbReference type="GO" id="GO:0016987">
    <property type="term" value="F:sigma factor activity"/>
    <property type="evidence" value="ECO:0007669"/>
    <property type="project" value="UniProtKB-KW"/>
</dbReference>
<comment type="similarity">
    <text evidence="1">Belongs to the sigma-54 factor family.</text>
</comment>
<evidence type="ECO:0000256" key="2">
    <source>
        <dbReference type="ARBA" id="ARBA00022478"/>
    </source>
</evidence>
<dbReference type="NCBIfam" id="TIGR02395">
    <property type="entry name" value="rpoN_sigma"/>
    <property type="match status" value="1"/>
</dbReference>
<dbReference type="PANTHER" id="PTHR32248">
    <property type="entry name" value="RNA POLYMERASE SIGMA-54 FACTOR"/>
    <property type="match status" value="1"/>
</dbReference>
<dbReference type="InterPro" id="IPR000394">
    <property type="entry name" value="RNA_pol_sigma_54"/>
</dbReference>
<feature type="domain" description="RNA polymerase sigma factor 54 core-binding" evidence="11">
    <location>
        <begin position="444"/>
        <end position="577"/>
    </location>
</feature>
<dbReference type="GO" id="GO:0000428">
    <property type="term" value="C:DNA-directed RNA polymerase complex"/>
    <property type="evidence" value="ECO:0007669"/>
    <property type="project" value="UniProtKB-KW"/>
</dbReference>
<dbReference type="InterPro" id="IPR007046">
    <property type="entry name" value="RNA_pol_sigma_54_core-bd"/>
</dbReference>
<dbReference type="AlphaFoldDB" id="A0A2G6KAE1"/>
<dbReference type="Proteomes" id="UP000230821">
    <property type="component" value="Unassembled WGS sequence"/>
</dbReference>
<feature type="region of interest" description="Disordered" evidence="9">
    <location>
        <begin position="55"/>
        <end position="122"/>
    </location>
</feature>
<dbReference type="Gene3D" id="1.10.10.60">
    <property type="entry name" value="Homeodomain-like"/>
    <property type="match status" value="1"/>
</dbReference>
<dbReference type="PROSITE" id="PS00718">
    <property type="entry name" value="SIGMA54_2"/>
    <property type="match status" value="1"/>
</dbReference>
<accession>A0A2G6KAE1</accession>
<keyword evidence="6" id="KW-0731">Sigma factor</keyword>
<feature type="compositionally biased region" description="Basic and acidic residues" evidence="9">
    <location>
        <begin position="59"/>
        <end position="75"/>
    </location>
</feature>
<protein>
    <submittedName>
        <fullName evidence="12">RNA polymerase sigma-54 factor</fullName>
    </submittedName>
</protein>
<keyword evidence="5" id="KW-0805">Transcription regulation</keyword>
<evidence type="ECO:0000256" key="3">
    <source>
        <dbReference type="ARBA" id="ARBA00022679"/>
    </source>
</evidence>
<dbReference type="GO" id="GO:0003677">
    <property type="term" value="F:DNA binding"/>
    <property type="evidence" value="ECO:0007669"/>
    <property type="project" value="UniProtKB-KW"/>
</dbReference>
<dbReference type="PROSITE" id="PS00717">
    <property type="entry name" value="SIGMA54_1"/>
    <property type="match status" value="1"/>
</dbReference>
<feature type="domain" description="RNA polymerase sigma factor 54 DNA-binding" evidence="10">
    <location>
        <begin position="594"/>
        <end position="752"/>
    </location>
</feature>
<name>A0A2G6KAE1_9BACT</name>
<keyword evidence="3" id="KW-0808">Transferase</keyword>
<evidence type="ECO:0000256" key="8">
    <source>
        <dbReference type="ARBA" id="ARBA00023163"/>
    </source>
</evidence>
<dbReference type="InterPro" id="IPR038709">
    <property type="entry name" value="RpoN_core-bd_sf"/>
</dbReference>
<evidence type="ECO:0000256" key="9">
    <source>
        <dbReference type="SAM" id="MobiDB-lite"/>
    </source>
</evidence>
<gene>
    <name evidence="12" type="primary">rpoN</name>
    <name evidence="12" type="ORF">CSA56_15775</name>
</gene>
<evidence type="ECO:0000256" key="7">
    <source>
        <dbReference type="ARBA" id="ARBA00023125"/>
    </source>
</evidence>
<dbReference type="EMBL" id="PDSK01000115">
    <property type="protein sequence ID" value="PIE32330.1"/>
    <property type="molecule type" value="Genomic_DNA"/>
</dbReference>
<evidence type="ECO:0000313" key="13">
    <source>
        <dbReference type="Proteomes" id="UP000230821"/>
    </source>
</evidence>
<evidence type="ECO:0000256" key="1">
    <source>
        <dbReference type="ARBA" id="ARBA00008798"/>
    </source>
</evidence>
<feature type="domain" description="RNA polymerase sigma factor 54 core-binding" evidence="11">
    <location>
        <begin position="123"/>
        <end position="269"/>
    </location>
</feature>
<evidence type="ECO:0000259" key="11">
    <source>
        <dbReference type="Pfam" id="PF04963"/>
    </source>
</evidence>
<evidence type="ECO:0000256" key="6">
    <source>
        <dbReference type="ARBA" id="ARBA00023082"/>
    </source>
</evidence>
<evidence type="ECO:0000259" key="10">
    <source>
        <dbReference type="Pfam" id="PF04552"/>
    </source>
</evidence>
<evidence type="ECO:0000313" key="12">
    <source>
        <dbReference type="EMBL" id="PIE32330.1"/>
    </source>
</evidence>
<keyword evidence="7" id="KW-0238">DNA-binding</keyword>
<dbReference type="InterPro" id="IPR007634">
    <property type="entry name" value="RNA_pol_sigma_54_DNA-bd"/>
</dbReference>
<evidence type="ECO:0000256" key="5">
    <source>
        <dbReference type="ARBA" id="ARBA00023015"/>
    </source>
</evidence>
<dbReference type="Pfam" id="PF04963">
    <property type="entry name" value="Sigma54_CBD"/>
    <property type="match status" value="2"/>
</dbReference>
<comment type="caution">
    <text evidence="12">The sequence shown here is derived from an EMBL/GenBank/DDBJ whole genome shotgun (WGS) entry which is preliminary data.</text>
</comment>
<keyword evidence="2" id="KW-0240">DNA-directed RNA polymerase</keyword>
<dbReference type="Gene3D" id="1.10.10.1330">
    <property type="entry name" value="RNA polymerase sigma-54 factor, core-binding domain"/>
    <property type="match status" value="1"/>
</dbReference>
<dbReference type="PRINTS" id="PR00045">
    <property type="entry name" value="SIGMA54FCT"/>
</dbReference>
<feature type="compositionally biased region" description="Polar residues" evidence="9">
    <location>
        <begin position="85"/>
        <end position="96"/>
    </location>
</feature>
<keyword evidence="8" id="KW-0804">Transcription</keyword>
<organism evidence="12 13">
    <name type="scientific">candidate division KSB3 bacterium</name>
    <dbReference type="NCBI Taxonomy" id="2044937"/>
    <lineage>
        <taxon>Bacteria</taxon>
        <taxon>candidate division KSB3</taxon>
    </lineage>
</organism>
<keyword evidence="4" id="KW-0548">Nucleotidyltransferase</keyword>
<dbReference type="Pfam" id="PF00309">
    <property type="entry name" value="Sigma54_AID"/>
    <property type="match status" value="1"/>
</dbReference>
<evidence type="ECO:0000256" key="4">
    <source>
        <dbReference type="ARBA" id="ARBA00022695"/>
    </source>
</evidence>